<dbReference type="GO" id="GO:0005509">
    <property type="term" value="F:calcium ion binding"/>
    <property type="evidence" value="ECO:0007669"/>
    <property type="project" value="InterPro"/>
</dbReference>
<evidence type="ECO:0000256" key="1">
    <source>
        <dbReference type="ARBA" id="ARBA00001913"/>
    </source>
</evidence>
<dbReference type="InterPro" id="IPR050557">
    <property type="entry name" value="RTX_toxin/Mannuronan_C5-epim"/>
</dbReference>
<dbReference type="InterPro" id="IPR025975">
    <property type="entry name" value="Polysacc_lyase"/>
</dbReference>
<dbReference type="OrthoDB" id="7177295at2"/>
<dbReference type="InterPro" id="IPR013858">
    <property type="entry name" value="Peptidase_M10B_C"/>
</dbReference>
<sequence length="644" mass="69731">MLFPIALAFVFQSVVDKEYVLHTAEAPWSAVETWDGLRFELRPGDTWANDVGRANKTERAEAYFKDRFKIGETYTVSFRFMLEPGAPNTADWLILAQVQSTFDVGERGHSPGIALALKGERMRIISRYSREKLSTPENTFYLRHYEDEKNLERGRWYEFDMTFRIDPFANGLLRVERNGELLVDYLGPMGFNDIRGPYLKLGLYRDADKSTLAARYSFPLRQHYGSQSAMSVALGPSSQSAKNVDAVLVAAGGKGDIWPGTAKGKLIGGQGYDTVDFSQIAKDVRAALTPSDKSRVTLNGETTLYIEGIENAIGGSGADMFSGGDGSNILLGNGGDDELKGGHGPDKLDGGAGDDTVDYSYTDKALILTLAEGAYTAPFVGSIQEDVLRDLENVIGGNGDDIVIGDDRPNRFDAGSGNDTFQGGGGVDVFGGSRGNDTASYADQVLSVSVTLASYDSARVYIGGVPDDILKNVENLIGGSGDDYLAGDENGNAILGGPGDDLLMGEGGNDLLEGGEGSDRLIGGGGNDELIGGLSKDVMIGGPGSDRMIYYSAEDSLPEDMDCLCDFTAEDRVDLSNVDANYWTSGHQRFRLTRYFTGRAGELWLYYVNNHTIAFGDMTGNRRPDFGFVIPGYISYEDAAQWTY</sequence>
<dbReference type="Pfam" id="PF08548">
    <property type="entry name" value="Peptidase_M10_C"/>
    <property type="match status" value="1"/>
</dbReference>
<evidence type="ECO:0000256" key="3">
    <source>
        <dbReference type="ARBA" id="ARBA00022525"/>
    </source>
</evidence>
<evidence type="ECO:0000313" key="8">
    <source>
        <dbReference type="Proteomes" id="UP000001302"/>
    </source>
</evidence>
<dbReference type="GO" id="GO:0005615">
    <property type="term" value="C:extracellular space"/>
    <property type="evidence" value="ECO:0007669"/>
    <property type="project" value="InterPro"/>
</dbReference>
<proteinExistence type="predicted"/>
<name>E0TI80_PARBH</name>
<dbReference type="KEGG" id="pbr:PB2503_06767"/>
<feature type="region of interest" description="Disordered" evidence="5">
    <location>
        <begin position="332"/>
        <end position="353"/>
    </location>
</feature>
<dbReference type="Proteomes" id="UP000001302">
    <property type="component" value="Chromosome"/>
</dbReference>
<evidence type="ECO:0000256" key="4">
    <source>
        <dbReference type="ARBA" id="ARBA00022737"/>
    </source>
</evidence>
<accession>E0TI80</accession>
<dbReference type="AlphaFoldDB" id="E0TI80"/>
<dbReference type="InterPro" id="IPR001343">
    <property type="entry name" value="Hemolysn_Ca-bd"/>
</dbReference>
<comment type="cofactor">
    <cofactor evidence="1">
        <name>Ca(2+)</name>
        <dbReference type="ChEBI" id="CHEBI:29108"/>
    </cofactor>
</comment>
<dbReference type="SUPFAM" id="SSF51120">
    <property type="entry name" value="beta-Roll"/>
    <property type="match status" value="3"/>
</dbReference>
<feature type="compositionally biased region" description="Basic and acidic residues" evidence="5">
    <location>
        <begin position="337"/>
        <end position="349"/>
    </location>
</feature>
<comment type="subcellular location">
    <subcellularLocation>
        <location evidence="2">Secreted</location>
    </subcellularLocation>
</comment>
<dbReference type="Gene3D" id="2.60.120.200">
    <property type="match status" value="1"/>
</dbReference>
<evidence type="ECO:0000313" key="7">
    <source>
        <dbReference type="EMBL" id="ADM09419.1"/>
    </source>
</evidence>
<evidence type="ECO:0000256" key="5">
    <source>
        <dbReference type="SAM" id="MobiDB-lite"/>
    </source>
</evidence>
<keyword evidence="8" id="KW-1185">Reference proteome</keyword>
<keyword evidence="3" id="KW-0964">Secreted</keyword>
<dbReference type="PANTHER" id="PTHR38340:SF1">
    <property type="entry name" value="S-LAYER PROTEIN"/>
    <property type="match status" value="1"/>
</dbReference>
<reference evidence="8" key="1">
    <citation type="submission" date="2010-08" db="EMBL/GenBank/DDBJ databases">
        <title>Genome sequence of Parvularcula bermudensis HTCC2503.</title>
        <authorList>
            <person name="Kang D.-M."/>
            <person name="Oh H.-M."/>
            <person name="Cho J.-C."/>
        </authorList>
    </citation>
    <scope>NUCLEOTIDE SEQUENCE [LARGE SCALE GENOMIC DNA]</scope>
    <source>
        <strain evidence="8">ATCC BAA-594 / HTCC2503 / KCTC 12087</strain>
    </source>
</reference>
<dbReference type="InterPro" id="IPR011049">
    <property type="entry name" value="Serralysin-like_metalloprot_C"/>
</dbReference>
<evidence type="ECO:0000256" key="2">
    <source>
        <dbReference type="ARBA" id="ARBA00004613"/>
    </source>
</evidence>
<dbReference type="HOGENOM" id="CLU_425036_0_0_5"/>
<feature type="domain" description="Peptidase M10 serralysin C-terminal" evidence="6">
    <location>
        <begin position="473"/>
        <end position="626"/>
    </location>
</feature>
<gene>
    <name evidence="7" type="ordered locus">PB2503_06767</name>
</gene>
<dbReference type="eggNOG" id="COG2931">
    <property type="taxonomic scope" value="Bacteria"/>
</dbReference>
<protein>
    <submittedName>
        <fullName evidence="7">Putative hemolysin-adenlyate cyclase protein</fullName>
    </submittedName>
</protein>
<dbReference type="STRING" id="314260.PB2503_06767"/>
<dbReference type="Pfam" id="PF00353">
    <property type="entry name" value="HemolysinCabind"/>
    <property type="match status" value="4"/>
</dbReference>
<dbReference type="RefSeq" id="WP_013300393.1">
    <property type="nucleotide sequence ID" value="NC_014414.1"/>
</dbReference>
<dbReference type="Gene3D" id="2.150.10.10">
    <property type="entry name" value="Serralysin-like metalloprotease, C-terminal"/>
    <property type="match status" value="3"/>
</dbReference>
<dbReference type="PRINTS" id="PR00313">
    <property type="entry name" value="CABNDNGRPT"/>
</dbReference>
<reference evidence="7 8" key="2">
    <citation type="journal article" date="2011" name="J. Bacteriol.">
        <title>Complete genome sequence of strain HTCC2503T of Parvularcula bermudensis, the type species of the order "Parvularculales" in the class Alphaproteobacteria.</title>
        <authorList>
            <person name="Oh H.M."/>
            <person name="Kang I."/>
            <person name="Vergin K.L."/>
            <person name="Kang D."/>
            <person name="Rhee K.H."/>
            <person name="Giovannoni S.J."/>
            <person name="Cho J.C."/>
        </authorList>
    </citation>
    <scope>NUCLEOTIDE SEQUENCE [LARGE SCALE GENOMIC DNA]</scope>
    <source>
        <strain evidence="8">ATCC BAA-594 / HTCC2503 / KCTC 12087</strain>
    </source>
</reference>
<dbReference type="EMBL" id="CP002156">
    <property type="protein sequence ID" value="ADM09419.1"/>
    <property type="molecule type" value="Genomic_DNA"/>
</dbReference>
<organism evidence="7 8">
    <name type="scientific">Parvularcula bermudensis (strain ATCC BAA-594 / HTCC2503 / KCTC 12087)</name>
    <dbReference type="NCBI Taxonomy" id="314260"/>
    <lineage>
        <taxon>Bacteria</taxon>
        <taxon>Pseudomonadati</taxon>
        <taxon>Pseudomonadota</taxon>
        <taxon>Alphaproteobacteria</taxon>
        <taxon>Parvularculales</taxon>
        <taxon>Parvularculaceae</taxon>
        <taxon>Parvularcula</taxon>
    </lineage>
</organism>
<evidence type="ECO:0000259" key="6">
    <source>
        <dbReference type="Pfam" id="PF08548"/>
    </source>
</evidence>
<dbReference type="Pfam" id="PF14099">
    <property type="entry name" value="Polysacc_lyase"/>
    <property type="match status" value="1"/>
</dbReference>
<dbReference type="PANTHER" id="PTHR38340">
    <property type="entry name" value="S-LAYER PROTEIN"/>
    <property type="match status" value="1"/>
</dbReference>
<keyword evidence="4" id="KW-0677">Repeat</keyword>
<dbReference type="InterPro" id="IPR018511">
    <property type="entry name" value="Hemolysin-typ_Ca-bd_CS"/>
</dbReference>
<dbReference type="PROSITE" id="PS00330">
    <property type="entry name" value="HEMOLYSIN_CALCIUM"/>
    <property type="match status" value="4"/>
</dbReference>